<evidence type="ECO:0000313" key="3">
    <source>
        <dbReference type="Proteomes" id="UP000507536"/>
    </source>
</evidence>
<dbReference type="EMBL" id="LT608181">
    <property type="protein sequence ID" value="SCM18979.1"/>
    <property type="molecule type" value="Genomic_DNA"/>
</dbReference>
<dbReference type="Proteomes" id="UP000507536">
    <property type="component" value="Chromosome 1"/>
</dbReference>
<organism evidence="2 3">
    <name type="scientific">Plasmodium chabaudi adami</name>
    <dbReference type="NCBI Taxonomy" id="5826"/>
    <lineage>
        <taxon>Eukaryota</taxon>
        <taxon>Sar</taxon>
        <taxon>Alveolata</taxon>
        <taxon>Apicomplexa</taxon>
        <taxon>Aconoidasida</taxon>
        <taxon>Haemosporida</taxon>
        <taxon>Plasmodiidae</taxon>
        <taxon>Plasmodium</taxon>
        <taxon>Plasmodium (Vinckeia)</taxon>
    </lineage>
</organism>
<sequence>MNESYIKLIISNSSNHKNSEDAFNYMCQEIYNKPNDEISKEPLGELLYIGILIQRNNKTCNNIKYVKNWIDACKNLNIHPDITFNENNSEISTLAHKFQLLHEHNVDDDFKVVCKRLIIKKKKQDEKDSNQTDCKLSVDSNSDKIDELDQTNNSHTNVEIKENKSGDLQFVNIDTNSIELNQIEQHNNNIYFFINNSYYDIEGIIYLIEFPLSISQKYINKKLNLKIQISENNIIEKQKHNHFLTEKNANDLKNIFNYPSPLLNNINWSSTFTSGFSQEKKKSSNNKNSTEEYNNDQNYNQSDDDDEENDDENNYIDTEKNFPLHVNLHNICMSLHKYDEFMRSSNKSNKSYKQIILHKPIIVIKPLNIKCKIVDHYLYVEIENITKNHKIQIFELFSKSINIDNNIFPFSLCPEDTYSFYFPIINFVETITLNNVRVDAKYSKKKNLRKHNNKNMIDSAILSCNEDERNNLQQEYIQQNDIIQKYKNGNEILTLRINNDKTIISLSLKWCIDNSLNNYIWSQYFLEEEMPSQNLFDLEVSFVKEINFSSILIAIFNFYNNSYEDIDLTIKIQEPSNNITNKIHSSLISFNSIIDVGIIKPHQRKAVSVKLLAIMLGAHNVPFAKIFNKFNGKSYFVDLGSIIVTE</sequence>
<evidence type="ECO:0000256" key="1">
    <source>
        <dbReference type="SAM" id="MobiDB-lite"/>
    </source>
</evidence>
<feature type="compositionally biased region" description="Low complexity" evidence="1">
    <location>
        <begin position="285"/>
        <end position="301"/>
    </location>
</feature>
<feature type="compositionally biased region" description="Acidic residues" evidence="1">
    <location>
        <begin position="302"/>
        <end position="314"/>
    </location>
</feature>
<proteinExistence type="predicted"/>
<accession>A0A1C6Y7B8</accession>
<reference evidence="2 3" key="1">
    <citation type="submission" date="2016-08" db="EMBL/GenBank/DDBJ databases">
        <authorList>
            <consortium name="Pathogen Informatics"/>
        </authorList>
    </citation>
    <scope>NUCLEOTIDE SEQUENCE [LARGE SCALE GENOMIC DNA]</scope>
    <source>
        <strain evidence="2 3">DS</strain>
    </source>
</reference>
<gene>
    <name evidence="2" type="ORF">PCHDS_000007700</name>
</gene>
<evidence type="ECO:0000313" key="2">
    <source>
        <dbReference type="EMBL" id="SCM18979.1"/>
    </source>
</evidence>
<name>A0A1C6Y7B8_PLACE</name>
<dbReference type="AlphaFoldDB" id="A0A1C6Y7B8"/>
<protein>
    <submittedName>
        <fullName evidence="2">Uncharacterized protein</fullName>
    </submittedName>
</protein>
<feature type="region of interest" description="Disordered" evidence="1">
    <location>
        <begin position="276"/>
        <end position="316"/>
    </location>
</feature>